<dbReference type="AlphaFoldDB" id="A0A939EJB0"/>
<protein>
    <submittedName>
        <fullName evidence="1">Uncharacterized protein</fullName>
    </submittedName>
</protein>
<reference evidence="1" key="1">
    <citation type="submission" date="2020-12" db="EMBL/GenBank/DDBJ databases">
        <title>Oil enriched cultivation method for isolating marine PHA-producing bacteria.</title>
        <authorList>
            <person name="Zheng W."/>
            <person name="Yu S."/>
            <person name="Huang Y."/>
        </authorList>
    </citation>
    <scope>NUCLEOTIDE SEQUENCE</scope>
    <source>
        <strain evidence="1">SY-2-12</strain>
    </source>
</reference>
<gene>
    <name evidence="1" type="ORF">JF539_26890</name>
</gene>
<sequence length="47" mass="4869">MENLRSSLAAAPAIPPGVIKGLAKHVLTAKGLDQFNADRKVTGQAVL</sequence>
<proteinExistence type="predicted"/>
<dbReference type="EMBL" id="JAEKJZ010000009">
    <property type="protein sequence ID" value="MBN9674013.1"/>
    <property type="molecule type" value="Genomic_DNA"/>
</dbReference>
<comment type="caution">
    <text evidence="1">The sequence shown here is derived from an EMBL/GenBank/DDBJ whole genome shotgun (WGS) entry which is preliminary data.</text>
</comment>
<organism evidence="1 2">
    <name type="scientific">Roseibium aggregatum</name>
    <dbReference type="NCBI Taxonomy" id="187304"/>
    <lineage>
        <taxon>Bacteria</taxon>
        <taxon>Pseudomonadati</taxon>
        <taxon>Pseudomonadota</taxon>
        <taxon>Alphaproteobacteria</taxon>
        <taxon>Hyphomicrobiales</taxon>
        <taxon>Stappiaceae</taxon>
        <taxon>Roseibium</taxon>
    </lineage>
</organism>
<evidence type="ECO:0000313" key="2">
    <source>
        <dbReference type="Proteomes" id="UP000664096"/>
    </source>
</evidence>
<name>A0A939EJB0_9HYPH</name>
<dbReference type="RefSeq" id="WP_207144312.1">
    <property type="nucleotide sequence ID" value="NZ_JAEKJZ010000009.1"/>
</dbReference>
<dbReference type="Proteomes" id="UP000664096">
    <property type="component" value="Unassembled WGS sequence"/>
</dbReference>
<accession>A0A939EJB0</accession>
<evidence type="ECO:0000313" key="1">
    <source>
        <dbReference type="EMBL" id="MBN9674013.1"/>
    </source>
</evidence>